<dbReference type="InterPro" id="IPR036866">
    <property type="entry name" value="RibonucZ/Hydroxyglut_hydro"/>
</dbReference>
<dbReference type="GO" id="GO:0016740">
    <property type="term" value="F:transferase activity"/>
    <property type="evidence" value="ECO:0007669"/>
    <property type="project" value="TreeGrafter"/>
</dbReference>
<accession>A0AAW7Y7U5</accession>
<proteinExistence type="predicted"/>
<dbReference type="RefSeq" id="WP_303501092.1">
    <property type="nucleotide sequence ID" value="NZ_JAUOPU010000029.1"/>
</dbReference>
<dbReference type="SUPFAM" id="SSF56281">
    <property type="entry name" value="Metallo-hydrolase/oxidoreductase"/>
    <property type="match status" value="1"/>
</dbReference>
<organism evidence="2 3">
    <name type="scientific">Photobacterium sanguinicancri</name>
    <dbReference type="NCBI Taxonomy" id="875932"/>
    <lineage>
        <taxon>Bacteria</taxon>
        <taxon>Pseudomonadati</taxon>
        <taxon>Pseudomonadota</taxon>
        <taxon>Gammaproteobacteria</taxon>
        <taxon>Vibrionales</taxon>
        <taxon>Vibrionaceae</taxon>
        <taxon>Photobacterium</taxon>
    </lineage>
</organism>
<dbReference type="Pfam" id="PF00753">
    <property type="entry name" value="Lactamase_B"/>
    <property type="match status" value="1"/>
</dbReference>
<comment type="caution">
    <text evidence="2">The sequence shown here is derived from an EMBL/GenBank/DDBJ whole genome shotgun (WGS) entry which is preliminary data.</text>
</comment>
<dbReference type="InterPro" id="IPR041712">
    <property type="entry name" value="DHPS-like_MBL-fold"/>
</dbReference>
<evidence type="ECO:0000259" key="1">
    <source>
        <dbReference type="Pfam" id="PF00753"/>
    </source>
</evidence>
<evidence type="ECO:0000313" key="3">
    <source>
        <dbReference type="Proteomes" id="UP001170624"/>
    </source>
</evidence>
<dbReference type="PANTHER" id="PTHR13754:SF13">
    <property type="entry name" value="METALLO-BETA-LACTAMASE SUPERFAMILY PROTEIN (AFU_ORTHOLOGUE AFUA_3G07630)"/>
    <property type="match status" value="1"/>
</dbReference>
<reference evidence="2" key="1">
    <citation type="submission" date="2023-07" db="EMBL/GenBank/DDBJ databases">
        <title>Genome content predicts the carbon catabolic preferences of heterotrophic bacteria.</title>
        <authorList>
            <person name="Gralka M."/>
        </authorList>
    </citation>
    <scope>NUCLEOTIDE SEQUENCE</scope>
    <source>
        <strain evidence="2">G2M05</strain>
    </source>
</reference>
<evidence type="ECO:0000313" key="2">
    <source>
        <dbReference type="EMBL" id="MDO6544703.1"/>
    </source>
</evidence>
<dbReference type="AlphaFoldDB" id="A0AAW7Y7U5"/>
<dbReference type="Gene3D" id="3.60.15.10">
    <property type="entry name" value="Ribonuclease Z/Hydroxyacylglutathione hydrolase-like"/>
    <property type="match status" value="1"/>
</dbReference>
<gene>
    <name evidence="2" type="ORF">Q4568_19375</name>
</gene>
<dbReference type="EMBL" id="JAUOPU010000029">
    <property type="protein sequence ID" value="MDO6544703.1"/>
    <property type="molecule type" value="Genomic_DNA"/>
</dbReference>
<dbReference type="CDD" id="cd07713">
    <property type="entry name" value="DHPS-like_MBL-fold"/>
    <property type="match status" value="1"/>
</dbReference>
<dbReference type="PANTHER" id="PTHR13754">
    <property type="entry name" value="METALLO-BETA-LACTAMASE SUPERFAMILY PROTEIN"/>
    <property type="match status" value="1"/>
</dbReference>
<dbReference type="InterPro" id="IPR052926">
    <property type="entry name" value="Metallo-beta-lactamase_dom"/>
</dbReference>
<dbReference type="InterPro" id="IPR001279">
    <property type="entry name" value="Metallo-B-lactamas"/>
</dbReference>
<sequence length="306" mass="33932">MIVTALVDNSRLENRPDLGVERGLSLHISTMGKQLLFDAGSGQTFCDNAARLGIRIQDVDAVAISHRHHDHCNGVSHFIDRNTSASIYFRDCESQDYRFKAFGFSSNVGIDKSLLDELLFNKSLFNKGLFDKGLSDKGLPGKNNTQLNLIQDTTEILPNVFLITNINQKYPQPKGNQYLYTESENGCQHDSFDHELMMVVKEEDGLIVFTGCAHNGVLNMVDTAVTLFPDTRIKAVVGGFHLVGLPVFNSIGGSKEDIREIGKQLLSYPIDKLYTGHCTGMKAFGLLKEVLGDKLEHLPTGRRVDV</sequence>
<name>A0AAW7Y7U5_9GAMM</name>
<protein>
    <submittedName>
        <fullName evidence="2">MBL fold metallo-hydrolase</fullName>
    </submittedName>
</protein>
<dbReference type="Proteomes" id="UP001170624">
    <property type="component" value="Unassembled WGS sequence"/>
</dbReference>
<feature type="domain" description="Metallo-beta-lactamase" evidence="1">
    <location>
        <begin position="28"/>
        <end position="82"/>
    </location>
</feature>